<dbReference type="OrthoDB" id="9802264at2"/>
<dbReference type="GO" id="GO:0015697">
    <property type="term" value="P:quaternary ammonium group transport"/>
    <property type="evidence" value="ECO:0007669"/>
    <property type="project" value="UniProtKB-ARBA"/>
</dbReference>
<dbReference type="Gene3D" id="2.40.50.100">
    <property type="match status" value="1"/>
</dbReference>
<dbReference type="Pfam" id="PF08402">
    <property type="entry name" value="TOBE_2"/>
    <property type="match status" value="1"/>
</dbReference>
<gene>
    <name evidence="5" type="ORF">FDP22_07885</name>
</gene>
<dbReference type="AlphaFoldDB" id="A0A5B8G445"/>
<dbReference type="GO" id="GO:0022857">
    <property type="term" value="F:transmembrane transporter activity"/>
    <property type="evidence" value="ECO:0007669"/>
    <property type="project" value="InterPro"/>
</dbReference>
<dbReference type="InterPro" id="IPR027417">
    <property type="entry name" value="P-loop_NTPase"/>
</dbReference>
<proteinExistence type="predicted"/>
<reference evidence="5 6" key="1">
    <citation type="submission" date="2019-06" db="EMBL/GenBank/DDBJ databases">
        <title>Genome sequence of Rhodobacteraceae bacterium D4M1.</title>
        <authorList>
            <person name="Cao J."/>
        </authorList>
    </citation>
    <scope>NUCLEOTIDE SEQUENCE [LARGE SCALE GENOMIC DNA]</scope>
    <source>
        <strain evidence="5 6">D4M1</strain>
    </source>
</reference>
<name>A0A5B8G445_9RHOB</name>
<dbReference type="SUPFAM" id="SSF52540">
    <property type="entry name" value="P-loop containing nucleoside triphosphate hydrolases"/>
    <property type="match status" value="1"/>
</dbReference>
<keyword evidence="1" id="KW-0813">Transport</keyword>
<dbReference type="EMBL" id="CP040818">
    <property type="protein sequence ID" value="QDL93633.1"/>
    <property type="molecule type" value="Genomic_DNA"/>
</dbReference>
<evidence type="ECO:0000313" key="5">
    <source>
        <dbReference type="EMBL" id="QDL93633.1"/>
    </source>
</evidence>
<keyword evidence="3 5" id="KW-0067">ATP-binding</keyword>
<evidence type="ECO:0000256" key="1">
    <source>
        <dbReference type="ARBA" id="ARBA00022448"/>
    </source>
</evidence>
<dbReference type="PANTHER" id="PTHR42781">
    <property type="entry name" value="SPERMIDINE/PUTRESCINE IMPORT ATP-BINDING PROTEIN POTA"/>
    <property type="match status" value="1"/>
</dbReference>
<dbReference type="InterPro" id="IPR003439">
    <property type="entry name" value="ABC_transporter-like_ATP-bd"/>
</dbReference>
<dbReference type="InterPro" id="IPR003593">
    <property type="entry name" value="AAA+_ATPase"/>
</dbReference>
<dbReference type="InterPro" id="IPR050093">
    <property type="entry name" value="ABC_SmlMolc_Importer"/>
</dbReference>
<protein>
    <submittedName>
        <fullName evidence="5">ABC transporter ATP-binding protein</fullName>
    </submittedName>
</protein>
<evidence type="ECO:0000313" key="6">
    <source>
        <dbReference type="Proteomes" id="UP000305888"/>
    </source>
</evidence>
<dbReference type="KEGG" id="ppru:FDP22_07885"/>
<evidence type="ECO:0000256" key="3">
    <source>
        <dbReference type="ARBA" id="ARBA00022840"/>
    </source>
</evidence>
<evidence type="ECO:0000256" key="2">
    <source>
        <dbReference type="ARBA" id="ARBA00022741"/>
    </source>
</evidence>
<organism evidence="5 6">
    <name type="scientific">Paroceanicella profunda</name>
    <dbReference type="NCBI Taxonomy" id="2579971"/>
    <lineage>
        <taxon>Bacteria</taxon>
        <taxon>Pseudomonadati</taxon>
        <taxon>Pseudomonadota</taxon>
        <taxon>Alphaproteobacteria</taxon>
        <taxon>Rhodobacterales</taxon>
        <taxon>Paracoccaceae</taxon>
        <taxon>Paroceanicella</taxon>
    </lineage>
</organism>
<sequence>MTAGAQPFLRASGIEKHYGQTKALAGISLDIANGEFLTLLGPSGSGKTTFLMILSGFVNASAGTLHELGTDITSRPPEARDYGMVFQGYALFPHMSVEDNVAFPLRVRGMDRGARRTLVHDMLARVGLTAHARKKVSQLSGGQQQRVALARALVFRPRVLLLDEPLSALDKNLREQMQAELRALQRDTDTTFVFVTHDQAEALHLSNRIAIFDQGRLQQVGSPEDVYERPENRFVAEFLGQINLFPVSGLRADGAGMAGAFEGVALRAPARTVGTGAAHLAVRPENLTITAAQPAGAANALPATVEDAVYGGARINLVLRTASGTPVLCDLPAGSDAALVTPGSPVWLSWAPEKCLLLPQED</sequence>
<dbReference type="FunFam" id="3.40.50.300:FF:000425">
    <property type="entry name" value="Probable ABC transporter, ATP-binding subunit"/>
    <property type="match status" value="1"/>
</dbReference>
<dbReference type="Proteomes" id="UP000305888">
    <property type="component" value="Chromosome"/>
</dbReference>
<dbReference type="PROSITE" id="PS00211">
    <property type="entry name" value="ABC_TRANSPORTER_1"/>
    <property type="match status" value="1"/>
</dbReference>
<dbReference type="SMART" id="SM00382">
    <property type="entry name" value="AAA"/>
    <property type="match status" value="1"/>
</dbReference>
<dbReference type="PROSITE" id="PS50893">
    <property type="entry name" value="ABC_TRANSPORTER_2"/>
    <property type="match status" value="1"/>
</dbReference>
<dbReference type="InterPro" id="IPR017871">
    <property type="entry name" value="ABC_transporter-like_CS"/>
</dbReference>
<dbReference type="GO" id="GO:0016887">
    <property type="term" value="F:ATP hydrolysis activity"/>
    <property type="evidence" value="ECO:0007669"/>
    <property type="project" value="InterPro"/>
</dbReference>
<dbReference type="Pfam" id="PF00005">
    <property type="entry name" value="ABC_tran"/>
    <property type="match status" value="1"/>
</dbReference>
<feature type="domain" description="ABC transporter" evidence="4">
    <location>
        <begin position="9"/>
        <end position="239"/>
    </location>
</feature>
<dbReference type="GO" id="GO:0005524">
    <property type="term" value="F:ATP binding"/>
    <property type="evidence" value="ECO:0007669"/>
    <property type="project" value="UniProtKB-KW"/>
</dbReference>
<dbReference type="InterPro" id="IPR008995">
    <property type="entry name" value="Mo/tungstate-bd_C_term_dom"/>
</dbReference>
<keyword evidence="6" id="KW-1185">Reference proteome</keyword>
<dbReference type="PANTHER" id="PTHR42781:SF4">
    <property type="entry name" value="SPERMIDINE_PUTRESCINE IMPORT ATP-BINDING PROTEIN POTA"/>
    <property type="match status" value="1"/>
</dbReference>
<dbReference type="GO" id="GO:0043190">
    <property type="term" value="C:ATP-binding cassette (ABC) transporter complex"/>
    <property type="evidence" value="ECO:0007669"/>
    <property type="project" value="InterPro"/>
</dbReference>
<evidence type="ECO:0000259" key="4">
    <source>
        <dbReference type="PROSITE" id="PS50893"/>
    </source>
</evidence>
<keyword evidence="2" id="KW-0547">Nucleotide-binding</keyword>
<dbReference type="Gene3D" id="3.40.50.300">
    <property type="entry name" value="P-loop containing nucleotide triphosphate hydrolases"/>
    <property type="match status" value="1"/>
</dbReference>
<dbReference type="SUPFAM" id="SSF50331">
    <property type="entry name" value="MOP-like"/>
    <property type="match status" value="1"/>
</dbReference>
<dbReference type="InterPro" id="IPR013611">
    <property type="entry name" value="Transp-assoc_OB_typ2"/>
</dbReference>
<accession>A0A5B8G445</accession>